<dbReference type="HAMAP" id="MF_00337">
    <property type="entry name" value="Exonuc_7_S"/>
    <property type="match status" value="1"/>
</dbReference>
<dbReference type="RefSeq" id="WP_136385330.1">
    <property type="nucleotide sequence ID" value="NZ_SSOD01000009.1"/>
</dbReference>
<sequence>MATTAPAPENFESAVTELEAIVREMESGDLPLERALECYQRGVGLLKFCQHMLAQAEDRVRILEGDALQPLPPEDEAHP</sequence>
<dbReference type="GO" id="GO:0009318">
    <property type="term" value="C:exodeoxyribonuclease VII complex"/>
    <property type="evidence" value="ECO:0007669"/>
    <property type="project" value="UniProtKB-UniRule"/>
</dbReference>
<comment type="caution">
    <text evidence="7">The sequence shown here is derived from an EMBL/GenBank/DDBJ whole genome shotgun (WGS) entry which is preliminary data.</text>
</comment>
<dbReference type="PANTHER" id="PTHR34137">
    <property type="entry name" value="EXODEOXYRIBONUCLEASE 7 SMALL SUBUNIT"/>
    <property type="match status" value="1"/>
</dbReference>
<keyword evidence="8" id="KW-1185">Reference proteome</keyword>
<dbReference type="Proteomes" id="UP000307956">
    <property type="component" value="Unassembled WGS sequence"/>
</dbReference>
<dbReference type="EMBL" id="SSOD01000009">
    <property type="protein sequence ID" value="THF60600.1"/>
    <property type="molecule type" value="Genomic_DNA"/>
</dbReference>
<keyword evidence="2 6" id="KW-0963">Cytoplasm</keyword>
<dbReference type="NCBIfam" id="NF002140">
    <property type="entry name" value="PRK00977.1-4"/>
    <property type="match status" value="1"/>
</dbReference>
<proteinExistence type="inferred from homology"/>
<evidence type="ECO:0000256" key="1">
    <source>
        <dbReference type="ARBA" id="ARBA00009998"/>
    </source>
</evidence>
<dbReference type="InterPro" id="IPR037004">
    <property type="entry name" value="Exonuc_VII_ssu_sf"/>
</dbReference>
<dbReference type="GO" id="GO:0008855">
    <property type="term" value="F:exodeoxyribonuclease VII activity"/>
    <property type="evidence" value="ECO:0007669"/>
    <property type="project" value="UniProtKB-UniRule"/>
</dbReference>
<dbReference type="InterPro" id="IPR003761">
    <property type="entry name" value="Exonuc_VII_S"/>
</dbReference>
<dbReference type="EC" id="3.1.11.6" evidence="6"/>
<dbReference type="GO" id="GO:0006308">
    <property type="term" value="P:DNA catabolic process"/>
    <property type="evidence" value="ECO:0007669"/>
    <property type="project" value="UniProtKB-UniRule"/>
</dbReference>
<dbReference type="NCBIfam" id="TIGR01280">
    <property type="entry name" value="xseB"/>
    <property type="match status" value="1"/>
</dbReference>
<dbReference type="SUPFAM" id="SSF116842">
    <property type="entry name" value="XseB-like"/>
    <property type="match status" value="1"/>
</dbReference>
<dbReference type="PANTHER" id="PTHR34137:SF1">
    <property type="entry name" value="EXODEOXYRIBONUCLEASE 7 SMALL SUBUNIT"/>
    <property type="match status" value="1"/>
</dbReference>
<evidence type="ECO:0000313" key="8">
    <source>
        <dbReference type="Proteomes" id="UP000307956"/>
    </source>
</evidence>
<dbReference type="Pfam" id="PF02609">
    <property type="entry name" value="Exonuc_VII_S"/>
    <property type="match status" value="1"/>
</dbReference>
<evidence type="ECO:0000256" key="5">
    <source>
        <dbReference type="ARBA" id="ARBA00022839"/>
    </source>
</evidence>
<dbReference type="NCBIfam" id="NF002141">
    <property type="entry name" value="PRK00977.1-5"/>
    <property type="match status" value="1"/>
</dbReference>
<evidence type="ECO:0000313" key="7">
    <source>
        <dbReference type="EMBL" id="THF60600.1"/>
    </source>
</evidence>
<organism evidence="7 8">
    <name type="scientific">Pseudothauera rhizosphaerae</name>
    <dbReference type="NCBI Taxonomy" id="2565932"/>
    <lineage>
        <taxon>Bacteria</taxon>
        <taxon>Pseudomonadati</taxon>
        <taxon>Pseudomonadota</taxon>
        <taxon>Betaproteobacteria</taxon>
        <taxon>Rhodocyclales</taxon>
        <taxon>Zoogloeaceae</taxon>
        <taxon>Pseudothauera</taxon>
    </lineage>
</organism>
<comment type="subcellular location">
    <subcellularLocation>
        <location evidence="6">Cytoplasm</location>
    </subcellularLocation>
</comment>
<evidence type="ECO:0000256" key="6">
    <source>
        <dbReference type="HAMAP-Rule" id="MF_00337"/>
    </source>
</evidence>
<gene>
    <name evidence="6" type="primary">xseB</name>
    <name evidence="7" type="ORF">E6O51_12515</name>
</gene>
<evidence type="ECO:0000256" key="2">
    <source>
        <dbReference type="ARBA" id="ARBA00022490"/>
    </source>
</evidence>
<evidence type="ECO:0000256" key="3">
    <source>
        <dbReference type="ARBA" id="ARBA00022722"/>
    </source>
</evidence>
<dbReference type="Gene3D" id="1.10.287.1040">
    <property type="entry name" value="Exonuclease VII, small subunit"/>
    <property type="match status" value="1"/>
</dbReference>
<evidence type="ECO:0000256" key="4">
    <source>
        <dbReference type="ARBA" id="ARBA00022801"/>
    </source>
</evidence>
<comment type="catalytic activity">
    <reaction evidence="6">
        <text>Exonucleolytic cleavage in either 5'- to 3'- or 3'- to 5'-direction to yield nucleoside 5'-phosphates.</text>
        <dbReference type="EC" id="3.1.11.6"/>
    </reaction>
</comment>
<name>A0A4S4ALZ0_9RHOO</name>
<keyword evidence="4 6" id="KW-0378">Hydrolase</keyword>
<accession>A0A4S4ALZ0</accession>
<reference evidence="7 8" key="1">
    <citation type="submission" date="2019-04" db="EMBL/GenBank/DDBJ databases">
        <title>Azoarcus rhizosphaerae sp. nov. isolated from rhizosphere of Ficus religiosa.</title>
        <authorList>
            <person name="Lin S.-Y."/>
            <person name="Hameed A."/>
            <person name="Hsu Y.-H."/>
            <person name="Young C.-C."/>
        </authorList>
    </citation>
    <scope>NUCLEOTIDE SEQUENCE [LARGE SCALE GENOMIC DNA]</scope>
    <source>
        <strain evidence="7 8">CC-YHH848</strain>
    </source>
</reference>
<comment type="subunit">
    <text evidence="6">Heterooligomer composed of large and small subunits.</text>
</comment>
<keyword evidence="5 6" id="KW-0269">Exonuclease</keyword>
<comment type="similarity">
    <text evidence="1 6">Belongs to the XseB family.</text>
</comment>
<protein>
    <recommendedName>
        <fullName evidence="6">Exodeoxyribonuclease 7 small subunit</fullName>
        <ecNumber evidence="6">3.1.11.6</ecNumber>
    </recommendedName>
    <alternativeName>
        <fullName evidence="6">Exodeoxyribonuclease VII small subunit</fullName>
        <shortName evidence="6">Exonuclease VII small subunit</shortName>
    </alternativeName>
</protein>
<comment type="function">
    <text evidence="6">Bidirectionally degrades single-stranded DNA into large acid-insoluble oligonucleotides, which are then degraded further into small acid-soluble oligonucleotides.</text>
</comment>
<keyword evidence="3 6" id="KW-0540">Nuclease</keyword>
<dbReference type="GO" id="GO:0005829">
    <property type="term" value="C:cytosol"/>
    <property type="evidence" value="ECO:0007669"/>
    <property type="project" value="TreeGrafter"/>
</dbReference>
<dbReference type="AlphaFoldDB" id="A0A4S4ALZ0"/>
<dbReference type="PIRSF" id="PIRSF006488">
    <property type="entry name" value="Exonuc_VII_S"/>
    <property type="match status" value="1"/>
</dbReference>
<dbReference type="OrthoDB" id="287668at2"/>